<evidence type="ECO:0000313" key="1">
    <source>
        <dbReference type="EMBL" id="MBE8720780.1"/>
    </source>
</evidence>
<protein>
    <submittedName>
        <fullName evidence="1">Uncharacterized protein</fullName>
    </submittedName>
</protein>
<dbReference type="Proteomes" id="UP000618319">
    <property type="component" value="Unassembled WGS sequence"/>
</dbReference>
<reference evidence="1 2" key="1">
    <citation type="submission" date="2018-02" db="EMBL/GenBank/DDBJ databases">
        <title>Sphingobacterium KA21.</title>
        <authorList>
            <person name="Vasarhelyi B.M."/>
            <person name="Deshmukh S."/>
            <person name="Balint B."/>
            <person name="Kukolya J."/>
        </authorList>
    </citation>
    <scope>NUCLEOTIDE SEQUENCE [LARGE SCALE GENOMIC DNA]</scope>
    <source>
        <strain evidence="1 2">Ka21</strain>
    </source>
</reference>
<name>A0ABR9T615_9SPHI</name>
<dbReference type="RefSeq" id="WP_231390105.1">
    <property type="nucleotide sequence ID" value="NZ_MU158691.1"/>
</dbReference>
<organism evidence="1 2">
    <name type="scientific">Sphingobacterium pedocola</name>
    <dbReference type="NCBI Taxonomy" id="2082722"/>
    <lineage>
        <taxon>Bacteria</taxon>
        <taxon>Pseudomonadati</taxon>
        <taxon>Bacteroidota</taxon>
        <taxon>Sphingobacteriia</taxon>
        <taxon>Sphingobacteriales</taxon>
        <taxon>Sphingobacteriaceae</taxon>
        <taxon>Sphingobacterium</taxon>
    </lineage>
</organism>
<gene>
    <name evidence="1" type="ORF">C4F40_08590</name>
</gene>
<keyword evidence="2" id="KW-1185">Reference proteome</keyword>
<sequence length="122" mass="14445">MNLSEAFLNAENRHIMKNNLHFYSTNLFKFSNMSDQEKNPYQLFTKTILLNWKSQHVTYIKVEELTSINNITMYELIPDSELLDGDQETLYPIESEDILDMLLPNPKIRFLVHNVYLADDEE</sequence>
<evidence type="ECO:0000313" key="2">
    <source>
        <dbReference type="Proteomes" id="UP000618319"/>
    </source>
</evidence>
<proteinExistence type="predicted"/>
<comment type="caution">
    <text evidence="1">The sequence shown here is derived from an EMBL/GenBank/DDBJ whole genome shotgun (WGS) entry which is preliminary data.</text>
</comment>
<dbReference type="EMBL" id="PSKQ01000018">
    <property type="protein sequence ID" value="MBE8720780.1"/>
    <property type="molecule type" value="Genomic_DNA"/>
</dbReference>
<accession>A0ABR9T615</accession>